<dbReference type="Proteomes" id="UP000054481">
    <property type="component" value="Unassembled WGS sequence"/>
</dbReference>
<dbReference type="InterPro" id="IPR053137">
    <property type="entry name" value="NLR-like"/>
</dbReference>
<dbReference type="InterPro" id="IPR019734">
    <property type="entry name" value="TPR_rpt"/>
</dbReference>
<dbReference type="AlphaFoldDB" id="A0A0F7ZWN0"/>
<proteinExistence type="predicted"/>
<dbReference type="PROSITE" id="PS50005">
    <property type="entry name" value="TPR"/>
    <property type="match status" value="1"/>
</dbReference>
<name>A0A0F7ZWN0_9HYPO</name>
<dbReference type="Pfam" id="PF13374">
    <property type="entry name" value="TPR_10"/>
    <property type="match status" value="1"/>
</dbReference>
<organism evidence="2 3">
    <name type="scientific">Hirsutella minnesotensis 3608</name>
    <dbReference type="NCBI Taxonomy" id="1043627"/>
    <lineage>
        <taxon>Eukaryota</taxon>
        <taxon>Fungi</taxon>
        <taxon>Dikarya</taxon>
        <taxon>Ascomycota</taxon>
        <taxon>Pezizomycotina</taxon>
        <taxon>Sordariomycetes</taxon>
        <taxon>Hypocreomycetidae</taxon>
        <taxon>Hypocreales</taxon>
        <taxon>Ophiocordycipitaceae</taxon>
        <taxon>Hirsutella</taxon>
    </lineage>
</organism>
<dbReference type="InterPro" id="IPR027417">
    <property type="entry name" value="P-loop_NTPase"/>
</dbReference>
<reference evidence="2 3" key="1">
    <citation type="journal article" date="2014" name="Genome Biol. Evol.">
        <title>Comparative genomics and transcriptomics analyses reveal divergent lifestyle features of nematode endoparasitic fungus Hirsutella minnesotensis.</title>
        <authorList>
            <person name="Lai Y."/>
            <person name="Liu K."/>
            <person name="Zhang X."/>
            <person name="Zhang X."/>
            <person name="Li K."/>
            <person name="Wang N."/>
            <person name="Shu C."/>
            <person name="Wu Y."/>
            <person name="Wang C."/>
            <person name="Bushley K.E."/>
            <person name="Xiang M."/>
            <person name="Liu X."/>
        </authorList>
    </citation>
    <scope>NUCLEOTIDE SEQUENCE [LARGE SCALE GENOMIC DNA]</scope>
    <source>
        <strain evidence="2 3">3608</strain>
    </source>
</reference>
<dbReference type="Pfam" id="PF13424">
    <property type="entry name" value="TPR_12"/>
    <property type="match status" value="1"/>
</dbReference>
<dbReference type="SMART" id="SM00028">
    <property type="entry name" value="TPR"/>
    <property type="match status" value="3"/>
</dbReference>
<evidence type="ECO:0000313" key="3">
    <source>
        <dbReference type="Proteomes" id="UP000054481"/>
    </source>
</evidence>
<dbReference type="OrthoDB" id="4927074at2759"/>
<feature type="repeat" description="TPR" evidence="1">
    <location>
        <begin position="472"/>
        <end position="505"/>
    </location>
</feature>
<evidence type="ECO:0000256" key="1">
    <source>
        <dbReference type="PROSITE-ProRule" id="PRU00339"/>
    </source>
</evidence>
<keyword evidence="1" id="KW-0802">TPR repeat</keyword>
<dbReference type="SUPFAM" id="SSF48452">
    <property type="entry name" value="TPR-like"/>
    <property type="match status" value="1"/>
</dbReference>
<gene>
    <name evidence="2" type="ORF">HIM_11350</name>
</gene>
<dbReference type="EMBL" id="KQ030738">
    <property type="protein sequence ID" value="KJZ69257.1"/>
    <property type="molecule type" value="Genomic_DNA"/>
</dbReference>
<keyword evidence="3" id="KW-1185">Reference proteome</keyword>
<dbReference type="SUPFAM" id="SSF52540">
    <property type="entry name" value="P-loop containing nucleoside triphosphate hydrolases"/>
    <property type="match status" value="1"/>
</dbReference>
<evidence type="ECO:0000313" key="2">
    <source>
        <dbReference type="EMBL" id="KJZ69257.1"/>
    </source>
</evidence>
<dbReference type="PANTHER" id="PTHR46082:SF6">
    <property type="entry name" value="AAA+ ATPASE DOMAIN-CONTAINING PROTEIN-RELATED"/>
    <property type="match status" value="1"/>
</dbReference>
<accession>A0A0F7ZWN0</accession>
<sequence>MKACANGLARKQYFGPFKTPFSLDGVPASDKFVARPSDTAELEKCLLPKRSHARRTGRQIFVLFGLGGVGKTQLSIDFARRHQAAFSSVFWLDGRSEDQLKRSIAGYIAKIPKYQVPETSRRWTDSHTHSQDELDDAVANVMKWLEQPDNCEWLLIFDNVDKDWIGQEFGIGAYDPRRYLPGDHGSVLITTRLSRLAQLGESRKLCQVNTTLGKAILERWYGGELGPDCVNLLELLHGLPLALAQAGSYLREKSVDAATYVRIYNEQWDELMGPHDASNRPLLDYNQGSVRTTWTISFKEIERQSPSAAKVLRLWAFLDNKQLWHGLLAVTANGRTPQDRWPQWLSEMGGNEVRFLDAAGLLLRYSMIETEQGSKGGYSMHPVVHQWASYLDGQRQEDEWARLALAVVGQSVPERKTREYWVVQRKLIPHAEMVRRWIQRANQGKLLEAEAMYKRALEGNEKALRQDHTSTLNTINNLGILYAGQGKLLEAEAMYKRALEGKEKALGRDHTSTLGTVNNLGNLYKNQGKLPEAEAMYKRALEGYEKVLGLTHPKTHTVTRNLQLLHCSRVNSLRKLDKNDAAGRVDVLGKLSTKLRNIIPFRKKSQQ</sequence>
<dbReference type="Gene3D" id="1.25.40.10">
    <property type="entry name" value="Tetratricopeptide repeat domain"/>
    <property type="match status" value="1"/>
</dbReference>
<dbReference type="PRINTS" id="PR00364">
    <property type="entry name" value="DISEASERSIST"/>
</dbReference>
<protein>
    <submittedName>
        <fullName evidence="2">Uncharacterized protein</fullName>
    </submittedName>
</protein>
<dbReference type="Gene3D" id="3.40.50.300">
    <property type="entry name" value="P-loop containing nucleotide triphosphate hydrolases"/>
    <property type="match status" value="1"/>
</dbReference>
<dbReference type="InterPro" id="IPR011990">
    <property type="entry name" value="TPR-like_helical_dom_sf"/>
</dbReference>
<dbReference type="PANTHER" id="PTHR46082">
    <property type="entry name" value="ATP/GTP-BINDING PROTEIN-RELATED"/>
    <property type="match status" value="1"/>
</dbReference>